<reference evidence="12 15" key="2">
    <citation type="journal article" date="2019" name="Emerg. Microbes Infect.">
        <title>Comprehensive subspecies identification of 175 nontuberculous mycobacteria species based on 7547 genomic profiles.</title>
        <authorList>
            <person name="Matsumoto Y."/>
            <person name="Kinjo T."/>
            <person name="Motooka D."/>
            <person name="Nabeya D."/>
            <person name="Jung N."/>
            <person name="Uechi K."/>
            <person name="Horii T."/>
            <person name="Iida T."/>
            <person name="Fujita J."/>
            <person name="Nakamura S."/>
        </authorList>
    </citation>
    <scope>NUCLEOTIDE SEQUENCE [LARGE SCALE GENOMIC DNA]</scope>
    <source>
        <strain evidence="12 15">JCM 12405</strain>
    </source>
</reference>
<name>A0A1X1T3Q5_9MYCO</name>
<dbReference type="InterPro" id="IPR054542">
    <property type="entry name" value="Cys_met_metab_PP"/>
</dbReference>
<dbReference type="EMBL" id="AP022605">
    <property type="protein sequence ID" value="BBZ08744.1"/>
    <property type="molecule type" value="Genomic_DNA"/>
</dbReference>
<dbReference type="STRING" id="126673.AWC01_13215"/>
<reference evidence="13 14" key="1">
    <citation type="submission" date="2016-01" db="EMBL/GenBank/DDBJ databases">
        <title>The new phylogeny of the genus Mycobacterium.</title>
        <authorList>
            <person name="Tarcisio F."/>
            <person name="Conor M."/>
            <person name="Antonella G."/>
            <person name="Elisabetta G."/>
            <person name="Giulia F.S."/>
            <person name="Sara T."/>
            <person name="Anna F."/>
            <person name="Clotilde B."/>
            <person name="Roberto B."/>
            <person name="Veronica D.S."/>
            <person name="Fabio R."/>
            <person name="Monica P."/>
            <person name="Olivier J."/>
            <person name="Enrico T."/>
            <person name="Nicola S."/>
        </authorList>
    </citation>
    <scope>NUCLEOTIDE SEQUENCE [LARGE SCALE GENOMIC DNA]</scope>
    <source>
        <strain evidence="13 14">DSM 44339</strain>
    </source>
</reference>
<dbReference type="Proteomes" id="UP000193564">
    <property type="component" value="Unassembled WGS sequence"/>
</dbReference>
<evidence type="ECO:0000256" key="3">
    <source>
        <dbReference type="ARBA" id="ARBA00011881"/>
    </source>
</evidence>
<evidence type="ECO:0000256" key="1">
    <source>
        <dbReference type="ARBA" id="ARBA00001933"/>
    </source>
</evidence>
<evidence type="ECO:0000256" key="7">
    <source>
        <dbReference type="ARBA" id="ARBA00066530"/>
    </source>
</evidence>
<dbReference type="PROSITE" id="PS00868">
    <property type="entry name" value="CYS_MET_METAB_PP"/>
    <property type="match status" value="1"/>
</dbReference>
<dbReference type="PANTHER" id="PTHR11808">
    <property type="entry name" value="TRANS-SULFURATION ENZYME FAMILY MEMBER"/>
    <property type="match status" value="1"/>
</dbReference>
<dbReference type="GO" id="GO:0019346">
    <property type="term" value="P:transsulfuration"/>
    <property type="evidence" value="ECO:0007669"/>
    <property type="project" value="InterPro"/>
</dbReference>
<evidence type="ECO:0000256" key="11">
    <source>
        <dbReference type="RuleBase" id="RU362118"/>
    </source>
</evidence>
<evidence type="ECO:0000256" key="4">
    <source>
        <dbReference type="ARBA" id="ARBA00022898"/>
    </source>
</evidence>
<evidence type="ECO:0000313" key="12">
    <source>
        <dbReference type="EMBL" id="BBZ08744.1"/>
    </source>
</evidence>
<organism evidence="13 14">
    <name type="scientific">Mycolicibacterium doricum</name>
    <dbReference type="NCBI Taxonomy" id="126673"/>
    <lineage>
        <taxon>Bacteria</taxon>
        <taxon>Bacillati</taxon>
        <taxon>Actinomycetota</taxon>
        <taxon>Actinomycetes</taxon>
        <taxon>Mycobacteriales</taxon>
        <taxon>Mycobacteriaceae</taxon>
        <taxon>Mycolicibacterium</taxon>
    </lineage>
</organism>
<comment type="similarity">
    <text evidence="2 11">Belongs to the trans-sulfuration enzymes family.</text>
</comment>
<dbReference type="GO" id="GO:0030170">
    <property type="term" value="F:pyridoxal phosphate binding"/>
    <property type="evidence" value="ECO:0007669"/>
    <property type="project" value="InterPro"/>
</dbReference>
<dbReference type="GO" id="GO:0009086">
    <property type="term" value="P:methionine biosynthetic process"/>
    <property type="evidence" value="ECO:0007669"/>
    <property type="project" value="UniProtKB-KW"/>
</dbReference>
<keyword evidence="5" id="KW-0028">Amino-acid biosynthesis</keyword>
<dbReference type="InterPro" id="IPR015424">
    <property type="entry name" value="PyrdxlP-dep_Trfase"/>
</dbReference>
<dbReference type="FunFam" id="3.40.640.10:FF:000009">
    <property type="entry name" value="Cystathionine gamma-synthase homolog"/>
    <property type="match status" value="1"/>
</dbReference>
<comment type="cofactor">
    <cofactor evidence="1 11">
        <name>pyridoxal 5'-phosphate</name>
        <dbReference type="ChEBI" id="CHEBI:597326"/>
    </cofactor>
</comment>
<dbReference type="PIRSF" id="PIRSF001434">
    <property type="entry name" value="CGS"/>
    <property type="match status" value="1"/>
</dbReference>
<evidence type="ECO:0000256" key="6">
    <source>
        <dbReference type="ARBA" id="ARBA00051441"/>
    </source>
</evidence>
<evidence type="ECO:0000256" key="10">
    <source>
        <dbReference type="PIRSR" id="PIRSR001434-2"/>
    </source>
</evidence>
<reference evidence="12" key="3">
    <citation type="submission" date="2020-02" db="EMBL/GenBank/DDBJ databases">
        <authorList>
            <person name="Matsumoto Y."/>
            <person name="Motooka D."/>
            <person name="Nakamura S."/>
        </authorList>
    </citation>
    <scope>NUCLEOTIDE SEQUENCE</scope>
    <source>
        <strain evidence="12">JCM 12405</strain>
    </source>
</reference>
<comment type="subunit">
    <text evidence="3">Homotetramer.</text>
</comment>
<dbReference type="EMBL" id="LQOS01000036">
    <property type="protein sequence ID" value="ORV39221.1"/>
    <property type="molecule type" value="Genomic_DNA"/>
</dbReference>
<evidence type="ECO:0000313" key="14">
    <source>
        <dbReference type="Proteomes" id="UP000193564"/>
    </source>
</evidence>
<dbReference type="FunFam" id="3.90.1150.10:FF:000008">
    <property type="entry name" value="Cystathionine gamma-synthase"/>
    <property type="match status" value="1"/>
</dbReference>
<dbReference type="OrthoDB" id="9780685at2"/>
<feature type="modified residue" description="N6-(pyridoxal phosphate)lysine" evidence="10">
    <location>
        <position position="204"/>
    </location>
</feature>
<evidence type="ECO:0000313" key="15">
    <source>
        <dbReference type="Proteomes" id="UP000467201"/>
    </source>
</evidence>
<protein>
    <recommendedName>
        <fullName evidence="8">Cystathionine gamma-synthase</fullName>
        <ecNumber evidence="7">2.5.1.48</ecNumber>
    </recommendedName>
    <alternativeName>
        <fullName evidence="9">O-succinylhomoserine (thiol)-lyase</fullName>
    </alternativeName>
</protein>
<dbReference type="KEGG" id="mdr:MDOR_29130"/>
<accession>A0A1X1T3Q5</accession>
<dbReference type="Proteomes" id="UP000467201">
    <property type="component" value="Chromosome"/>
</dbReference>
<comment type="catalytic activity">
    <reaction evidence="6">
        <text>O-succinyl-L-homoserine + L-cysteine = L,L-cystathionine + succinate + H(+)</text>
        <dbReference type="Rhea" id="RHEA:20397"/>
        <dbReference type="ChEBI" id="CHEBI:15378"/>
        <dbReference type="ChEBI" id="CHEBI:30031"/>
        <dbReference type="ChEBI" id="CHEBI:35235"/>
        <dbReference type="ChEBI" id="CHEBI:57661"/>
        <dbReference type="ChEBI" id="CHEBI:58161"/>
        <dbReference type="EC" id="2.5.1.48"/>
    </reaction>
</comment>
<dbReference type="EC" id="2.5.1.48" evidence="7"/>
<evidence type="ECO:0000313" key="13">
    <source>
        <dbReference type="EMBL" id="ORV39221.1"/>
    </source>
</evidence>
<gene>
    <name evidence="13" type="ORF">AWC01_13215</name>
    <name evidence="12" type="ORF">MDOR_29130</name>
</gene>
<keyword evidence="4 10" id="KW-0663">Pyridoxal phosphate</keyword>
<dbReference type="InterPro" id="IPR015422">
    <property type="entry name" value="PyrdxlP-dep_Trfase_small"/>
</dbReference>
<dbReference type="Gene3D" id="3.90.1150.10">
    <property type="entry name" value="Aspartate Aminotransferase, domain 1"/>
    <property type="match status" value="1"/>
</dbReference>
<dbReference type="GO" id="GO:0019343">
    <property type="term" value="P:cysteine biosynthetic process via cystathionine"/>
    <property type="evidence" value="ECO:0007669"/>
    <property type="project" value="TreeGrafter"/>
</dbReference>
<evidence type="ECO:0000256" key="9">
    <source>
        <dbReference type="ARBA" id="ARBA00083849"/>
    </source>
</evidence>
<dbReference type="GO" id="GO:0004123">
    <property type="term" value="F:cystathionine gamma-lyase activity"/>
    <property type="evidence" value="ECO:0007669"/>
    <property type="project" value="TreeGrafter"/>
</dbReference>
<dbReference type="NCBIfam" id="NF005871">
    <property type="entry name" value="PRK07811.1"/>
    <property type="match status" value="1"/>
</dbReference>
<keyword evidence="14" id="KW-1185">Reference proteome</keyword>
<evidence type="ECO:0000256" key="5">
    <source>
        <dbReference type="ARBA" id="ARBA00023167"/>
    </source>
</evidence>
<keyword evidence="5" id="KW-0486">Methionine biosynthesis</keyword>
<dbReference type="SUPFAM" id="SSF53383">
    <property type="entry name" value="PLP-dependent transferases"/>
    <property type="match status" value="1"/>
</dbReference>
<dbReference type="Pfam" id="PF01053">
    <property type="entry name" value="Cys_Met_Meta_PP"/>
    <property type="match status" value="1"/>
</dbReference>
<dbReference type="RefSeq" id="WP_085191708.1">
    <property type="nucleotide sequence ID" value="NZ_AP022605.1"/>
</dbReference>
<dbReference type="GO" id="GO:0003962">
    <property type="term" value="F:cystathionine gamma-synthase activity"/>
    <property type="evidence" value="ECO:0007669"/>
    <property type="project" value="UniProtKB-EC"/>
</dbReference>
<dbReference type="InterPro" id="IPR015421">
    <property type="entry name" value="PyrdxlP-dep_Trfase_major"/>
</dbReference>
<sequence>MTEQRNAHGLATKAIHAGYAPDPRTGAVNTPIYASSTFAQDGVGGLRGGFEYARTGNPTRQSLESALAAVEEAAYGRAFASGMAATDCALRAVLRPGDHLVIPDDAYGGTFRLIDKVFSQWGVTYTAVALSDLDAVGAAITPQTRMVWVETPTNPLLSIADISDIAGIASGAGLKVLVDNTFASPALQQPLTLGADIVLHSTTKYIGGHSDVVGGALLTNDEELDSAFAFLQNGSGAVPGPFDAYLTLRGLKTLVVRMQRHSENAAAVAEFLDSHPAIESVRYPGLPSHPGHEVAAKQMAGFGGMVSVRLRGGPQAARDFCSRTRLFILAESLGGVESLIEHPGAMTHASTAGSQLEVPEDLVRLSVGIEDRADLIADLEQALG</sequence>
<dbReference type="PANTHER" id="PTHR11808:SF15">
    <property type="entry name" value="CYSTATHIONINE GAMMA-LYASE"/>
    <property type="match status" value="1"/>
</dbReference>
<dbReference type="GO" id="GO:0005737">
    <property type="term" value="C:cytoplasm"/>
    <property type="evidence" value="ECO:0007669"/>
    <property type="project" value="TreeGrafter"/>
</dbReference>
<evidence type="ECO:0000256" key="2">
    <source>
        <dbReference type="ARBA" id="ARBA00009077"/>
    </source>
</evidence>
<dbReference type="AlphaFoldDB" id="A0A1X1T3Q5"/>
<dbReference type="CDD" id="cd00614">
    <property type="entry name" value="CGS_like"/>
    <property type="match status" value="1"/>
</dbReference>
<dbReference type="Gene3D" id="3.40.640.10">
    <property type="entry name" value="Type I PLP-dependent aspartate aminotransferase-like (Major domain)"/>
    <property type="match status" value="1"/>
</dbReference>
<evidence type="ECO:0000256" key="8">
    <source>
        <dbReference type="ARBA" id="ARBA00068008"/>
    </source>
</evidence>
<proteinExistence type="inferred from homology"/>
<dbReference type="InterPro" id="IPR000277">
    <property type="entry name" value="Cys/Met-Metab_PyrdxlP-dep_enz"/>
</dbReference>